<reference evidence="1" key="1">
    <citation type="submission" date="2014-09" db="EMBL/GenBank/DDBJ databases">
        <authorList>
            <person name="Magalhaes I.L.F."/>
            <person name="Oliveira U."/>
            <person name="Santos F.R."/>
            <person name="Vidigal T.H.D.A."/>
            <person name="Brescovit A.D."/>
            <person name="Santos A.J."/>
        </authorList>
    </citation>
    <scope>NUCLEOTIDE SEQUENCE</scope>
    <source>
        <tissue evidence="1">Shoot tissue taken approximately 20 cm above the soil surface</tissue>
    </source>
</reference>
<protein>
    <submittedName>
        <fullName evidence="1">Uncharacterized protein</fullName>
    </submittedName>
</protein>
<accession>A0A0A9GRL5</accession>
<dbReference type="EMBL" id="GBRH01170091">
    <property type="protein sequence ID" value="JAE27805.1"/>
    <property type="molecule type" value="Transcribed_RNA"/>
</dbReference>
<organism evidence="1">
    <name type="scientific">Arundo donax</name>
    <name type="common">Giant reed</name>
    <name type="synonym">Donax arundinaceus</name>
    <dbReference type="NCBI Taxonomy" id="35708"/>
    <lineage>
        <taxon>Eukaryota</taxon>
        <taxon>Viridiplantae</taxon>
        <taxon>Streptophyta</taxon>
        <taxon>Embryophyta</taxon>
        <taxon>Tracheophyta</taxon>
        <taxon>Spermatophyta</taxon>
        <taxon>Magnoliopsida</taxon>
        <taxon>Liliopsida</taxon>
        <taxon>Poales</taxon>
        <taxon>Poaceae</taxon>
        <taxon>PACMAD clade</taxon>
        <taxon>Arundinoideae</taxon>
        <taxon>Arundineae</taxon>
        <taxon>Arundo</taxon>
    </lineage>
</organism>
<proteinExistence type="predicted"/>
<sequence length="26" mass="2914">MLMILLAISILEASTTCIDQIARVYM</sequence>
<evidence type="ECO:0000313" key="1">
    <source>
        <dbReference type="EMBL" id="JAE27805.1"/>
    </source>
</evidence>
<reference evidence="1" key="2">
    <citation type="journal article" date="2015" name="Data Brief">
        <title>Shoot transcriptome of the giant reed, Arundo donax.</title>
        <authorList>
            <person name="Barrero R.A."/>
            <person name="Guerrero F.D."/>
            <person name="Moolhuijzen P."/>
            <person name="Goolsby J.A."/>
            <person name="Tidwell J."/>
            <person name="Bellgard S.E."/>
            <person name="Bellgard M.I."/>
        </authorList>
    </citation>
    <scope>NUCLEOTIDE SEQUENCE</scope>
    <source>
        <tissue evidence="1">Shoot tissue taken approximately 20 cm above the soil surface</tissue>
    </source>
</reference>
<dbReference type="AlphaFoldDB" id="A0A0A9GRL5"/>
<name>A0A0A9GRL5_ARUDO</name>